<evidence type="ECO:0000313" key="1">
    <source>
        <dbReference type="EMBL" id="QOY87933.1"/>
    </source>
</evidence>
<accession>A0A7S7NQH8</accession>
<gene>
    <name evidence="1" type="ORF">IRI77_35235</name>
</gene>
<keyword evidence="2" id="KW-1185">Reference proteome</keyword>
<protein>
    <submittedName>
        <fullName evidence="1">Uncharacterized protein</fullName>
    </submittedName>
</protein>
<dbReference type="EMBL" id="CP063849">
    <property type="protein sequence ID" value="QOY87933.1"/>
    <property type="molecule type" value="Genomic_DNA"/>
</dbReference>
<organism evidence="1 2">
    <name type="scientific">Paludibaculum fermentans</name>
    <dbReference type="NCBI Taxonomy" id="1473598"/>
    <lineage>
        <taxon>Bacteria</taxon>
        <taxon>Pseudomonadati</taxon>
        <taxon>Acidobacteriota</taxon>
        <taxon>Terriglobia</taxon>
        <taxon>Bryobacterales</taxon>
        <taxon>Bryobacteraceae</taxon>
        <taxon>Paludibaculum</taxon>
    </lineage>
</organism>
<sequence>MEKVRAEWQMICMAMNVWKLHRHQPQVVLA</sequence>
<dbReference type="AlphaFoldDB" id="A0A7S7NQH8"/>
<proteinExistence type="predicted"/>
<evidence type="ECO:0000313" key="2">
    <source>
        <dbReference type="Proteomes" id="UP000593892"/>
    </source>
</evidence>
<dbReference type="KEGG" id="pfer:IRI77_35235"/>
<name>A0A7S7NQH8_PALFE</name>
<dbReference type="Proteomes" id="UP000593892">
    <property type="component" value="Chromosome"/>
</dbReference>
<reference evidence="1 2" key="1">
    <citation type="submission" date="2020-10" db="EMBL/GenBank/DDBJ databases">
        <title>Complete genome sequence of Paludibaculum fermentans P105T, a facultatively anaerobic acidobacterium capable of dissimilatory Fe(III) reduction.</title>
        <authorList>
            <person name="Dedysh S.N."/>
            <person name="Beletsky A.V."/>
            <person name="Kulichevskaya I.S."/>
            <person name="Mardanov A.V."/>
            <person name="Ravin N.V."/>
        </authorList>
    </citation>
    <scope>NUCLEOTIDE SEQUENCE [LARGE SCALE GENOMIC DNA]</scope>
    <source>
        <strain evidence="1 2">P105</strain>
    </source>
</reference>